<dbReference type="InterPro" id="IPR038702">
    <property type="entry name" value="Na/K_ATPase_sub_beta_sf"/>
</dbReference>
<keyword evidence="10 18" id="KW-1133">Transmembrane helix</keyword>
<dbReference type="GO" id="GO:0001671">
    <property type="term" value="F:ATPase activator activity"/>
    <property type="evidence" value="ECO:0007669"/>
    <property type="project" value="TreeGrafter"/>
</dbReference>
<evidence type="ECO:0000256" key="12">
    <source>
        <dbReference type="ARBA" id="ARBA00023065"/>
    </source>
</evidence>
<evidence type="ECO:0000256" key="11">
    <source>
        <dbReference type="ARBA" id="ARBA00023053"/>
    </source>
</evidence>
<keyword evidence="12" id="KW-0406">Ion transport</keyword>
<dbReference type="Pfam" id="PF00287">
    <property type="entry name" value="Na_K-ATPase"/>
    <property type="match status" value="1"/>
</dbReference>
<dbReference type="GO" id="GO:0006883">
    <property type="term" value="P:intracellular sodium ion homeostasis"/>
    <property type="evidence" value="ECO:0007669"/>
    <property type="project" value="TreeGrafter"/>
</dbReference>
<evidence type="ECO:0000256" key="7">
    <source>
        <dbReference type="ARBA" id="ARBA00022692"/>
    </source>
</evidence>
<gene>
    <name evidence="19" type="ORF">R5R35_008412</name>
</gene>
<evidence type="ECO:0000256" key="5">
    <source>
        <dbReference type="ARBA" id="ARBA00022538"/>
    </source>
</evidence>
<keyword evidence="14" id="KW-1015">Disulfide bond</keyword>
<dbReference type="GO" id="GO:0030007">
    <property type="term" value="P:intracellular potassium ion homeostasis"/>
    <property type="evidence" value="ECO:0007669"/>
    <property type="project" value="TreeGrafter"/>
</dbReference>
<dbReference type="FunFam" id="2.60.40.1660:FF:000004">
    <property type="entry name" value="sodium/potassium-transporting ATPase subunit beta-2"/>
    <property type="match status" value="1"/>
</dbReference>
<keyword evidence="9" id="KW-0735">Signal-anchor</keyword>
<dbReference type="Gene3D" id="2.60.40.1660">
    <property type="entry name" value="Na, k-atpase alpha subunit"/>
    <property type="match status" value="1"/>
</dbReference>
<evidence type="ECO:0000256" key="13">
    <source>
        <dbReference type="ARBA" id="ARBA00023136"/>
    </source>
</evidence>
<keyword evidence="5" id="KW-0633">Potassium transport</keyword>
<comment type="subcellular location">
    <subcellularLocation>
        <location evidence="1">Cell membrane</location>
        <topology evidence="1">Single-pass type II membrane protein</topology>
    </subcellularLocation>
</comment>
<dbReference type="EMBL" id="JAZDUA010000090">
    <property type="protein sequence ID" value="KAK7868601.1"/>
    <property type="molecule type" value="Genomic_DNA"/>
</dbReference>
<evidence type="ECO:0000256" key="14">
    <source>
        <dbReference type="ARBA" id="ARBA00023157"/>
    </source>
</evidence>
<evidence type="ECO:0000313" key="20">
    <source>
        <dbReference type="Proteomes" id="UP001378592"/>
    </source>
</evidence>
<keyword evidence="4" id="KW-1003">Cell membrane</keyword>
<dbReference type="InterPro" id="IPR000402">
    <property type="entry name" value="Na/K_ATPase_sub_beta"/>
</dbReference>
<comment type="similarity">
    <text evidence="2">Belongs to the X(+)/potassium ATPases subunit beta family.</text>
</comment>
<keyword evidence="15" id="KW-0325">Glycoprotein</keyword>
<evidence type="ECO:0000256" key="17">
    <source>
        <dbReference type="ARBA" id="ARBA00025540"/>
    </source>
</evidence>
<evidence type="ECO:0000256" key="9">
    <source>
        <dbReference type="ARBA" id="ARBA00022968"/>
    </source>
</evidence>
<dbReference type="AlphaFoldDB" id="A0AAN9VTN6"/>
<dbReference type="PANTHER" id="PTHR11523:SF31">
    <property type="entry name" value="AT04468P-RELATED"/>
    <property type="match status" value="1"/>
</dbReference>
<accession>A0AAN9VTN6</accession>
<dbReference type="GO" id="GO:0005890">
    <property type="term" value="C:sodium:potassium-exchanging ATPase complex"/>
    <property type="evidence" value="ECO:0007669"/>
    <property type="project" value="InterPro"/>
</dbReference>
<keyword evidence="8" id="KW-0630">Potassium</keyword>
<evidence type="ECO:0000256" key="4">
    <source>
        <dbReference type="ARBA" id="ARBA00022475"/>
    </source>
</evidence>
<feature type="transmembrane region" description="Helical" evidence="18">
    <location>
        <begin position="47"/>
        <end position="69"/>
    </location>
</feature>
<dbReference type="GO" id="GO:0036376">
    <property type="term" value="P:sodium ion export across plasma membrane"/>
    <property type="evidence" value="ECO:0007669"/>
    <property type="project" value="TreeGrafter"/>
</dbReference>
<evidence type="ECO:0000256" key="3">
    <source>
        <dbReference type="ARBA" id="ARBA00022448"/>
    </source>
</evidence>
<dbReference type="GO" id="GO:1990573">
    <property type="term" value="P:potassium ion import across plasma membrane"/>
    <property type="evidence" value="ECO:0007669"/>
    <property type="project" value="TreeGrafter"/>
</dbReference>
<keyword evidence="13 18" id="KW-0472">Membrane</keyword>
<keyword evidence="11" id="KW-0915">Sodium</keyword>
<proteinExistence type="inferred from homology"/>
<organism evidence="19 20">
    <name type="scientific">Gryllus longicercus</name>
    <dbReference type="NCBI Taxonomy" id="2509291"/>
    <lineage>
        <taxon>Eukaryota</taxon>
        <taxon>Metazoa</taxon>
        <taxon>Ecdysozoa</taxon>
        <taxon>Arthropoda</taxon>
        <taxon>Hexapoda</taxon>
        <taxon>Insecta</taxon>
        <taxon>Pterygota</taxon>
        <taxon>Neoptera</taxon>
        <taxon>Polyneoptera</taxon>
        <taxon>Orthoptera</taxon>
        <taxon>Ensifera</taxon>
        <taxon>Gryllidea</taxon>
        <taxon>Grylloidea</taxon>
        <taxon>Gryllidae</taxon>
        <taxon>Gryllinae</taxon>
        <taxon>Gryllus</taxon>
    </lineage>
</organism>
<comment type="function">
    <text evidence="17">This is the non-catalytic component of the active enzyme, which catalyzes the hydrolysis of ATP coupled with the exchange of Na(+) and K(+) ions across the plasma membrane. The beta subunit regulates, through assembly of alpha/beta heterodimers, the number of sodium pumps transported to the plasma membrane.</text>
</comment>
<evidence type="ECO:0000256" key="6">
    <source>
        <dbReference type="ARBA" id="ARBA00022607"/>
    </source>
</evidence>
<keyword evidence="7 18" id="KW-0812">Transmembrane</keyword>
<protein>
    <submittedName>
        <fullName evidence="19">Uncharacterized protein</fullName>
    </submittedName>
</protein>
<evidence type="ECO:0000256" key="8">
    <source>
        <dbReference type="ARBA" id="ARBA00022958"/>
    </source>
</evidence>
<sequence>MAPTADQETMGFMPYERPPELSRCEAFRLLLWNPEKKAVLGRTWQSWGGIVFFYLCFYAGLAALFAICLQGLRYTLDDNVPKWQQDDGLIGNNPGMGFRPIAEDVENAGSMIVYDAANNETIASWTNRIDEFLSPYEVKYDNQVVCDFNMSAPAGKVCEVKLSTFGNCVHENDYGFRNSAPCFFVKLNKIIGWTPKPYESSAECPDSMPDDLKKHIDSLPAEERKVIWVSCEGENPADKENIGELQYWPYQGFAAYYYPYMNTDNYVSPLVAVQLKRPVRNVLINIECRAWAHNIRYSKQKNEREGSVHLEVMVD</sequence>
<name>A0AAN9VTN6_9ORTH</name>
<dbReference type="Proteomes" id="UP001378592">
    <property type="component" value="Unassembled WGS sequence"/>
</dbReference>
<evidence type="ECO:0000256" key="10">
    <source>
        <dbReference type="ARBA" id="ARBA00022989"/>
    </source>
</evidence>
<reference evidence="19 20" key="1">
    <citation type="submission" date="2024-03" db="EMBL/GenBank/DDBJ databases">
        <title>The genome assembly and annotation of the cricket Gryllus longicercus Weissman &amp; Gray.</title>
        <authorList>
            <person name="Szrajer S."/>
            <person name="Gray D."/>
            <person name="Ylla G."/>
        </authorList>
    </citation>
    <scope>NUCLEOTIDE SEQUENCE [LARGE SCALE GENOMIC DNA]</scope>
    <source>
        <strain evidence="19">DAG 2021-001</strain>
        <tissue evidence="19">Whole body minus gut</tissue>
    </source>
</reference>
<evidence type="ECO:0000313" key="19">
    <source>
        <dbReference type="EMBL" id="KAK7868601.1"/>
    </source>
</evidence>
<evidence type="ECO:0000256" key="15">
    <source>
        <dbReference type="ARBA" id="ARBA00023180"/>
    </source>
</evidence>
<keyword evidence="20" id="KW-1185">Reference proteome</keyword>
<evidence type="ECO:0000256" key="16">
    <source>
        <dbReference type="ARBA" id="ARBA00023201"/>
    </source>
</evidence>
<keyword evidence="6" id="KW-0740">Sodium/potassium transport</keyword>
<evidence type="ECO:0000256" key="2">
    <source>
        <dbReference type="ARBA" id="ARBA00005876"/>
    </source>
</evidence>
<comment type="caution">
    <text evidence="19">The sequence shown here is derived from an EMBL/GenBank/DDBJ whole genome shotgun (WGS) entry which is preliminary data.</text>
</comment>
<evidence type="ECO:0000256" key="1">
    <source>
        <dbReference type="ARBA" id="ARBA00004401"/>
    </source>
</evidence>
<keyword evidence="16" id="KW-0739">Sodium transport</keyword>
<dbReference type="PANTHER" id="PTHR11523">
    <property type="entry name" value="SODIUM/POTASSIUM-DEPENDENT ATPASE BETA SUBUNIT"/>
    <property type="match status" value="1"/>
</dbReference>
<keyword evidence="3" id="KW-0813">Transport</keyword>
<evidence type="ECO:0000256" key="18">
    <source>
        <dbReference type="SAM" id="Phobius"/>
    </source>
</evidence>